<feature type="transmembrane region" description="Helical" evidence="1">
    <location>
        <begin position="45"/>
        <end position="61"/>
    </location>
</feature>
<protein>
    <recommendedName>
        <fullName evidence="4">DUF3267 domain-containing protein</fullName>
    </recommendedName>
</protein>
<proteinExistence type="predicted"/>
<feature type="transmembrane region" description="Helical" evidence="1">
    <location>
        <begin position="20"/>
        <end position="39"/>
    </location>
</feature>
<feature type="transmembrane region" description="Helical" evidence="1">
    <location>
        <begin position="98"/>
        <end position="122"/>
    </location>
</feature>
<reference evidence="2 3" key="1">
    <citation type="submission" date="2023-07" db="EMBL/GenBank/DDBJ databases">
        <title>Genomic Encyclopedia of Type Strains, Phase IV (KMG-IV): sequencing the most valuable type-strain genomes for metagenomic binning, comparative biology and taxonomic classification.</title>
        <authorList>
            <person name="Goeker M."/>
        </authorList>
    </citation>
    <scope>NUCLEOTIDE SEQUENCE [LARGE SCALE GENOMIC DNA]</scope>
    <source>
        <strain evidence="2 3">DSM 9768</strain>
    </source>
</reference>
<evidence type="ECO:0000256" key="1">
    <source>
        <dbReference type="SAM" id="Phobius"/>
    </source>
</evidence>
<evidence type="ECO:0008006" key="4">
    <source>
        <dbReference type="Google" id="ProtNLM"/>
    </source>
</evidence>
<evidence type="ECO:0000313" key="3">
    <source>
        <dbReference type="Proteomes" id="UP001230005"/>
    </source>
</evidence>
<name>A0ABT9ZWC5_9BACI</name>
<evidence type="ECO:0000313" key="2">
    <source>
        <dbReference type="EMBL" id="MDQ0255539.1"/>
    </source>
</evidence>
<keyword evidence="3" id="KW-1185">Reference proteome</keyword>
<sequence length="168" mass="19457">MNKKYEFNLEKNKFHKTFCLFLGLVFAVWLSIYFVLPVMSAEQPVYLLLFVLMNVLVRYPHEGLHYLAGKMLGIRCDLTFNKINPFCKPERDLNSFELFFITVAPFIILSLVFGMGALIPGPELMQKLMVTMLVGHTLACYADFAYLFTAIRFKENTFKCHGVDLEVY</sequence>
<dbReference type="EMBL" id="JAUSUG010000011">
    <property type="protein sequence ID" value="MDQ0255539.1"/>
    <property type="molecule type" value="Genomic_DNA"/>
</dbReference>
<comment type="caution">
    <text evidence="2">The sequence shown here is derived from an EMBL/GenBank/DDBJ whole genome shotgun (WGS) entry which is preliminary data.</text>
</comment>
<keyword evidence="1" id="KW-0812">Transmembrane</keyword>
<keyword evidence="1" id="KW-1133">Transmembrane helix</keyword>
<keyword evidence="1" id="KW-0472">Membrane</keyword>
<dbReference type="Proteomes" id="UP001230005">
    <property type="component" value="Unassembled WGS sequence"/>
</dbReference>
<dbReference type="InterPro" id="IPR021683">
    <property type="entry name" value="DUF3267"/>
</dbReference>
<organism evidence="2 3">
    <name type="scientific">Evansella vedderi</name>
    <dbReference type="NCBI Taxonomy" id="38282"/>
    <lineage>
        <taxon>Bacteria</taxon>
        <taxon>Bacillati</taxon>
        <taxon>Bacillota</taxon>
        <taxon>Bacilli</taxon>
        <taxon>Bacillales</taxon>
        <taxon>Bacillaceae</taxon>
        <taxon>Evansella</taxon>
    </lineage>
</organism>
<dbReference type="RefSeq" id="WP_307326484.1">
    <property type="nucleotide sequence ID" value="NZ_JAUSUG010000011.1"/>
</dbReference>
<gene>
    <name evidence="2" type="ORF">J2S74_002921</name>
</gene>
<accession>A0ABT9ZWC5</accession>
<feature type="transmembrane region" description="Helical" evidence="1">
    <location>
        <begin position="128"/>
        <end position="149"/>
    </location>
</feature>
<dbReference type="Pfam" id="PF11667">
    <property type="entry name" value="DUF3267"/>
    <property type="match status" value="1"/>
</dbReference>